<evidence type="ECO:0000313" key="2">
    <source>
        <dbReference type="EMBL" id="GMG42730.1"/>
    </source>
</evidence>
<dbReference type="PANTHER" id="PTHR42060">
    <property type="entry name" value="NHL REPEAT-CONTAINING PROTEIN-RELATED"/>
    <property type="match status" value="1"/>
</dbReference>
<keyword evidence="1" id="KW-0732">Signal</keyword>
<keyword evidence="3" id="KW-1185">Reference proteome</keyword>
<protein>
    <submittedName>
        <fullName evidence="2">Unnamed protein product</fullName>
    </submittedName>
</protein>
<gene>
    <name evidence="2" type="ORF">Aory05_000184900</name>
</gene>
<proteinExistence type="predicted"/>
<dbReference type="InterPro" id="IPR052998">
    <property type="entry name" value="Hetero-Diels-Alderase-like"/>
</dbReference>
<dbReference type="PANTHER" id="PTHR42060:SF3">
    <property type="entry name" value="SMP-30_GLUCONOLACTONASE_LRE-LIKE REGION DOMAIN-CONTAINING PROTEIN"/>
    <property type="match status" value="1"/>
</dbReference>
<dbReference type="EMBL" id="BSYB01000005">
    <property type="protein sequence ID" value="GMG42730.1"/>
    <property type="molecule type" value="Genomic_DNA"/>
</dbReference>
<comment type="caution">
    <text evidence="2">The sequence shown here is derived from an EMBL/GenBank/DDBJ whole genome shotgun (WGS) entry which is preliminary data.</text>
</comment>
<sequence>MISHIAFFFASVLAASLGISVNVNSSNLREVYQFPHGTWVENIAVRSNGNLLVTLVNVPEVWEVFPSAQAGASGARLVHHFTNEGMSTSITEHSPDMLALITPNTVWKMDLNAGREASPVRVATLPGGNLNGMATLDQELGRVAISDSEFGLVWVVIHILERSRSSSGTKPHGEYEGRPISSI</sequence>
<feature type="signal peptide" evidence="1">
    <location>
        <begin position="1"/>
        <end position="18"/>
    </location>
</feature>
<evidence type="ECO:0000313" key="3">
    <source>
        <dbReference type="Proteomes" id="UP001165189"/>
    </source>
</evidence>
<organism evidence="2 3">
    <name type="scientific">Aspergillus oryzae var. brunneus</name>
    <dbReference type="NCBI Taxonomy" id="332754"/>
    <lineage>
        <taxon>Eukaryota</taxon>
        <taxon>Fungi</taxon>
        <taxon>Dikarya</taxon>
        <taxon>Ascomycota</taxon>
        <taxon>Pezizomycotina</taxon>
        <taxon>Eurotiomycetes</taxon>
        <taxon>Eurotiomycetidae</taxon>
        <taxon>Eurotiales</taxon>
        <taxon>Aspergillaceae</taxon>
        <taxon>Aspergillus</taxon>
        <taxon>Aspergillus subgen. Circumdati</taxon>
    </lineage>
</organism>
<dbReference type="Gene3D" id="2.120.10.30">
    <property type="entry name" value="TolB, C-terminal domain"/>
    <property type="match status" value="1"/>
</dbReference>
<feature type="chain" id="PRO_5047008565" evidence="1">
    <location>
        <begin position="19"/>
        <end position="183"/>
    </location>
</feature>
<accession>A0ABQ6KGX3</accession>
<dbReference type="Proteomes" id="UP001165189">
    <property type="component" value="Unassembled WGS sequence"/>
</dbReference>
<dbReference type="InterPro" id="IPR011042">
    <property type="entry name" value="6-blade_b-propeller_TolB-like"/>
</dbReference>
<evidence type="ECO:0000256" key="1">
    <source>
        <dbReference type="SAM" id="SignalP"/>
    </source>
</evidence>
<name>A0ABQ6KGX3_ASPOZ</name>
<reference evidence="2" key="1">
    <citation type="submission" date="2023-04" db="EMBL/GenBank/DDBJ databases">
        <title>Aspergillus oryzae var. brunneus NBRC 4377.</title>
        <authorList>
            <person name="Ichikawa N."/>
            <person name="Sato H."/>
            <person name="Tonouchi N."/>
        </authorList>
    </citation>
    <scope>NUCLEOTIDE SEQUENCE</scope>
    <source>
        <strain evidence="2">NBRC 4377</strain>
    </source>
</reference>
<dbReference type="SUPFAM" id="SSF63829">
    <property type="entry name" value="Calcium-dependent phosphotriesterase"/>
    <property type="match status" value="1"/>
</dbReference>